<dbReference type="GO" id="GO:0000785">
    <property type="term" value="C:chromatin"/>
    <property type="evidence" value="ECO:0007669"/>
    <property type="project" value="TreeGrafter"/>
</dbReference>
<organism evidence="6 7">
    <name type="scientific">Eragrostis curvula</name>
    <name type="common">weeping love grass</name>
    <dbReference type="NCBI Taxonomy" id="38414"/>
    <lineage>
        <taxon>Eukaryota</taxon>
        <taxon>Viridiplantae</taxon>
        <taxon>Streptophyta</taxon>
        <taxon>Embryophyta</taxon>
        <taxon>Tracheophyta</taxon>
        <taxon>Spermatophyta</taxon>
        <taxon>Magnoliopsida</taxon>
        <taxon>Liliopsida</taxon>
        <taxon>Poales</taxon>
        <taxon>Poaceae</taxon>
        <taxon>PACMAD clade</taxon>
        <taxon>Chloridoideae</taxon>
        <taxon>Eragrostideae</taxon>
        <taxon>Eragrostidinae</taxon>
        <taxon>Eragrostis</taxon>
    </lineage>
</organism>
<dbReference type="InterPro" id="IPR039776">
    <property type="entry name" value="Pds5"/>
</dbReference>
<evidence type="ECO:0000256" key="4">
    <source>
        <dbReference type="ARBA" id="ARBA00023242"/>
    </source>
</evidence>
<dbReference type="OrthoDB" id="200660at2759"/>
<gene>
    <name evidence="6" type="ORF">EJB05_40057</name>
</gene>
<dbReference type="Pfam" id="PF20168">
    <property type="entry name" value="PDS5"/>
    <property type="match status" value="1"/>
</dbReference>
<keyword evidence="7" id="KW-1185">Reference proteome</keyword>
<sequence>MLTLANAAFYCMQGISGYLIGYAHRQHRERENEAPRRIRLGRRRHQRWEARLLLLRHGRARRSQLCLATSSCARPSNGTRARKAAGDALADDADEPARGSASTGIREAALLKTSSKILYKRRLGRAAEWRLRELGRKLEAGQTAPSVPVDALTDLLEQVLECLYGQEQLKGPSMISAMQPTLKAITREELLKQEDKDVKVLLAFCFFETLRITAPNALFGDDVLRISTV</sequence>
<evidence type="ECO:0000256" key="5">
    <source>
        <dbReference type="SAM" id="MobiDB-lite"/>
    </source>
</evidence>
<dbReference type="PANTHER" id="PTHR12663:SF0">
    <property type="entry name" value="PRECOCIOUS DISSOCIATION OF SISTERS 5, ISOFORM A"/>
    <property type="match status" value="1"/>
</dbReference>
<feature type="non-terminal residue" evidence="6">
    <location>
        <position position="1"/>
    </location>
</feature>
<dbReference type="EMBL" id="RWGY01000031">
    <property type="protein sequence ID" value="TVU16489.1"/>
    <property type="molecule type" value="Genomic_DNA"/>
</dbReference>
<dbReference type="Proteomes" id="UP000324897">
    <property type="component" value="Unassembled WGS sequence"/>
</dbReference>
<evidence type="ECO:0000313" key="6">
    <source>
        <dbReference type="EMBL" id="TVU16489.1"/>
    </source>
</evidence>
<proteinExistence type="predicted"/>
<dbReference type="PANTHER" id="PTHR12663">
    <property type="entry name" value="ANDROGEN INDUCED INHIBITOR OF PROLIFERATION AS3 / PDS5-RELATED"/>
    <property type="match status" value="1"/>
</dbReference>
<evidence type="ECO:0000256" key="3">
    <source>
        <dbReference type="ARBA" id="ARBA00023204"/>
    </source>
</evidence>
<keyword evidence="2" id="KW-0227">DNA damage</keyword>
<dbReference type="GO" id="GO:0007064">
    <property type="term" value="P:mitotic sister chromatid cohesion"/>
    <property type="evidence" value="ECO:0007669"/>
    <property type="project" value="InterPro"/>
</dbReference>
<keyword evidence="4" id="KW-0539">Nucleus</keyword>
<comment type="caution">
    <text evidence="6">The sequence shown here is derived from an EMBL/GenBank/DDBJ whole genome shotgun (WGS) entry which is preliminary data.</text>
</comment>
<evidence type="ECO:0000256" key="1">
    <source>
        <dbReference type="ARBA" id="ARBA00004123"/>
    </source>
</evidence>
<dbReference type="GO" id="GO:0005634">
    <property type="term" value="C:nucleus"/>
    <property type="evidence" value="ECO:0007669"/>
    <property type="project" value="UniProtKB-SubCell"/>
</dbReference>
<dbReference type="Gramene" id="TVU16489">
    <property type="protein sequence ID" value="TVU16489"/>
    <property type="gene ID" value="EJB05_40057"/>
</dbReference>
<name>A0A5J9TYM8_9POAL</name>
<accession>A0A5J9TYM8</accession>
<feature type="region of interest" description="Disordered" evidence="5">
    <location>
        <begin position="74"/>
        <end position="102"/>
    </location>
</feature>
<dbReference type="AlphaFoldDB" id="A0A5J9TYM8"/>
<comment type="subcellular location">
    <subcellularLocation>
        <location evidence="1">Nucleus</location>
    </subcellularLocation>
</comment>
<dbReference type="GO" id="GO:0006281">
    <property type="term" value="P:DNA repair"/>
    <property type="evidence" value="ECO:0007669"/>
    <property type="project" value="UniProtKB-KW"/>
</dbReference>
<keyword evidence="3" id="KW-0234">DNA repair</keyword>
<reference evidence="6 7" key="1">
    <citation type="journal article" date="2019" name="Sci. Rep.">
        <title>A high-quality genome of Eragrostis curvula grass provides insights into Poaceae evolution and supports new strategies to enhance forage quality.</title>
        <authorList>
            <person name="Carballo J."/>
            <person name="Santos B.A.C.M."/>
            <person name="Zappacosta D."/>
            <person name="Garbus I."/>
            <person name="Selva J.P."/>
            <person name="Gallo C.A."/>
            <person name="Diaz A."/>
            <person name="Albertini E."/>
            <person name="Caccamo M."/>
            <person name="Echenique V."/>
        </authorList>
    </citation>
    <scope>NUCLEOTIDE SEQUENCE [LARGE SCALE GENOMIC DNA]</scope>
    <source>
        <strain evidence="7">cv. Victoria</strain>
        <tissue evidence="6">Leaf</tissue>
    </source>
</reference>
<evidence type="ECO:0000313" key="7">
    <source>
        <dbReference type="Proteomes" id="UP000324897"/>
    </source>
</evidence>
<evidence type="ECO:0000256" key="2">
    <source>
        <dbReference type="ARBA" id="ARBA00022763"/>
    </source>
</evidence>
<protein>
    <submittedName>
        <fullName evidence="6">Uncharacterized protein</fullName>
    </submittedName>
</protein>